<dbReference type="Proteomes" id="UP000030437">
    <property type="component" value="Unassembled WGS sequence"/>
</dbReference>
<reference evidence="4 5" key="1">
    <citation type="submission" date="2014-02" db="EMBL/GenBank/DDBJ databases">
        <title>Draft genome sequence of Lysinibacillus odysseyi NBRC 100172.</title>
        <authorList>
            <person name="Zhang F."/>
            <person name="Wang G."/>
            <person name="Zhang L."/>
        </authorList>
    </citation>
    <scope>NUCLEOTIDE SEQUENCE [LARGE SCALE GENOMIC DNA]</scope>
    <source>
        <strain evidence="4 5">NBRC 100172</strain>
    </source>
</reference>
<keyword evidence="5" id="KW-1185">Reference proteome</keyword>
<accession>A0A0A3IR07</accession>
<dbReference type="Pfam" id="PF25425">
    <property type="entry name" value="YfjL_N"/>
    <property type="match status" value="1"/>
</dbReference>
<sequence>MTWKKRIYLIIALAITGYILFFYISFNGNPISKAIAKNHATDYLEKYYPEHNYSIKESGYNFKDQSYYFYYIVNEKNDKIYNYSIEIGKGLKPDQIIYNSLRYDSEDVGMSNAFSEEGTAYIKKILKETKLDGEAYYYVQVPLGYVDSRTKWKPNIELPVSADINIYIQQSFASRKEFFNYVKEVQEALDGILYRQLYIESTISDTIDDTENIARAYWTTIEYGEKATVEKVKTTE</sequence>
<dbReference type="InterPro" id="IPR057359">
    <property type="entry name" value="YfjL_N"/>
</dbReference>
<evidence type="ECO:0000256" key="1">
    <source>
        <dbReference type="SAM" id="Phobius"/>
    </source>
</evidence>
<feature type="transmembrane region" description="Helical" evidence="1">
    <location>
        <begin position="7"/>
        <end position="26"/>
    </location>
</feature>
<dbReference type="STRING" id="1220589.CD32_08605"/>
<keyword evidence="1" id="KW-1133">Transmembrane helix</keyword>
<evidence type="ECO:0000313" key="5">
    <source>
        <dbReference type="Proteomes" id="UP000030437"/>
    </source>
</evidence>
<organism evidence="4 5">
    <name type="scientific">Lysinibacillus odysseyi 34hs-1 = NBRC 100172</name>
    <dbReference type="NCBI Taxonomy" id="1220589"/>
    <lineage>
        <taxon>Bacteria</taxon>
        <taxon>Bacillati</taxon>
        <taxon>Bacillota</taxon>
        <taxon>Bacilli</taxon>
        <taxon>Bacillales</taxon>
        <taxon>Bacillaceae</taxon>
        <taxon>Lysinibacillus</taxon>
    </lineage>
</organism>
<feature type="domain" description="YfjL-like C-terminal" evidence="2">
    <location>
        <begin position="117"/>
        <end position="233"/>
    </location>
</feature>
<gene>
    <name evidence="4" type="ORF">CD32_08605</name>
</gene>
<keyword evidence="1" id="KW-0812">Transmembrane</keyword>
<comment type="caution">
    <text evidence="4">The sequence shown here is derived from an EMBL/GenBank/DDBJ whole genome shotgun (WGS) entry which is preliminary data.</text>
</comment>
<evidence type="ECO:0000259" key="2">
    <source>
        <dbReference type="Pfam" id="PF24911"/>
    </source>
</evidence>
<feature type="domain" description="YfjL-like N-terminal" evidence="3">
    <location>
        <begin position="4"/>
        <end position="92"/>
    </location>
</feature>
<dbReference type="RefSeq" id="WP_036153486.1">
    <property type="nucleotide sequence ID" value="NZ_AVCX01000008.1"/>
</dbReference>
<dbReference type="InterPro" id="IPR056905">
    <property type="entry name" value="YfjL_C"/>
</dbReference>
<evidence type="ECO:0000259" key="3">
    <source>
        <dbReference type="Pfam" id="PF25425"/>
    </source>
</evidence>
<dbReference type="AlphaFoldDB" id="A0A0A3IR07"/>
<proteinExistence type="predicted"/>
<protein>
    <submittedName>
        <fullName evidence="4">Uncharacterized protein</fullName>
    </submittedName>
</protein>
<dbReference type="EMBL" id="JPVP01000053">
    <property type="protein sequence ID" value="KGR85890.1"/>
    <property type="molecule type" value="Genomic_DNA"/>
</dbReference>
<evidence type="ECO:0000313" key="4">
    <source>
        <dbReference type="EMBL" id="KGR85890.1"/>
    </source>
</evidence>
<dbReference type="OrthoDB" id="2450450at2"/>
<keyword evidence="1" id="KW-0472">Membrane</keyword>
<dbReference type="Pfam" id="PF24911">
    <property type="entry name" value="YfjL_C"/>
    <property type="match status" value="1"/>
</dbReference>
<name>A0A0A3IR07_9BACI</name>